<reference evidence="6" key="1">
    <citation type="journal article" date="2015" name="Genome Biol. Evol.">
        <title>Nucleomorph Genome Sequences of Two Chlorarachniophytes, Amorphochlora amoebiformis and Lotharella vacuolata.</title>
        <authorList>
            <person name="Suzuki S."/>
            <person name="Shirato S."/>
            <person name="Hirakawa Y."/>
            <person name="Ishida K."/>
        </authorList>
    </citation>
    <scope>NUCLEOTIDE SEQUENCE</scope>
    <source>
        <strain evidence="6">CCMP2058</strain>
    </source>
</reference>
<dbReference type="GO" id="GO:0008270">
    <property type="term" value="F:zinc ion binding"/>
    <property type="evidence" value="ECO:0007669"/>
    <property type="project" value="UniProtKB-KW"/>
</dbReference>
<keyword evidence="3 4" id="KW-0862">Zinc</keyword>
<name>A0A0H5BIS0_9EUKA</name>
<gene>
    <name evidence="6" type="primary">cwf24</name>
</gene>
<keyword evidence="6" id="KW-0542">Nucleomorph</keyword>
<keyword evidence="2 4" id="KW-0863">Zinc-finger</keyword>
<evidence type="ECO:0000259" key="5">
    <source>
        <dbReference type="PROSITE" id="PS50103"/>
    </source>
</evidence>
<evidence type="ECO:0000256" key="3">
    <source>
        <dbReference type="ARBA" id="ARBA00022833"/>
    </source>
</evidence>
<dbReference type="PROSITE" id="PS50103">
    <property type="entry name" value="ZF_C3H1"/>
    <property type="match status" value="1"/>
</dbReference>
<proteinExistence type="predicted"/>
<dbReference type="AlphaFoldDB" id="A0A0H5BIS0"/>
<feature type="zinc finger region" description="C3H1-type" evidence="4">
    <location>
        <begin position="56"/>
        <end position="83"/>
    </location>
</feature>
<geneLocation type="nucleomorph" evidence="6"/>
<dbReference type="InterPro" id="IPR036855">
    <property type="entry name" value="Znf_CCCH_sf"/>
</dbReference>
<dbReference type="Gene3D" id="6.10.250.3220">
    <property type="match status" value="1"/>
</dbReference>
<organism evidence="6">
    <name type="scientific">Amorphochlora amoebiformis</name>
    <dbReference type="NCBI Taxonomy" id="1561963"/>
    <lineage>
        <taxon>Eukaryota</taxon>
        <taxon>Sar</taxon>
        <taxon>Rhizaria</taxon>
        <taxon>Cercozoa</taxon>
        <taxon>Chlorarachniophyceae</taxon>
        <taxon>Amorphochlora</taxon>
    </lineage>
</organism>
<feature type="domain" description="C3H1-type" evidence="5">
    <location>
        <begin position="56"/>
        <end position="83"/>
    </location>
</feature>
<dbReference type="SUPFAM" id="SSF90229">
    <property type="entry name" value="CCCH zinc finger"/>
    <property type="match status" value="1"/>
</dbReference>
<sequence length="83" mass="9930">MKKKSIIAISLQYYKTIKHLTTLQACKKLRRLCKKNFHVKYVKITSLHQKAKIFLDFEPLLCKDYKIYGRCSYGQTCKFSHIR</sequence>
<evidence type="ECO:0000256" key="1">
    <source>
        <dbReference type="ARBA" id="ARBA00022723"/>
    </source>
</evidence>
<dbReference type="InterPro" id="IPR000571">
    <property type="entry name" value="Znf_CCCH"/>
</dbReference>
<dbReference type="EMBL" id="AB996604">
    <property type="protein sequence ID" value="BAS01943.1"/>
    <property type="molecule type" value="Genomic_DNA"/>
</dbReference>
<evidence type="ECO:0000256" key="4">
    <source>
        <dbReference type="PROSITE-ProRule" id="PRU00723"/>
    </source>
</evidence>
<protein>
    <submittedName>
        <fullName evidence="6">DNA binding protein</fullName>
    </submittedName>
</protein>
<dbReference type="SMART" id="SM00356">
    <property type="entry name" value="ZnF_C3H1"/>
    <property type="match status" value="1"/>
</dbReference>
<evidence type="ECO:0000256" key="2">
    <source>
        <dbReference type="ARBA" id="ARBA00022771"/>
    </source>
</evidence>
<accession>A0A0H5BIS0</accession>
<keyword evidence="1 4" id="KW-0479">Metal-binding</keyword>
<evidence type="ECO:0000313" key="6">
    <source>
        <dbReference type="EMBL" id="BAS01943.1"/>
    </source>
</evidence>
<dbReference type="Pfam" id="PF00642">
    <property type="entry name" value="zf-CCCH"/>
    <property type="match status" value="1"/>
</dbReference>